<reference evidence="3 4" key="1">
    <citation type="submission" date="2020-03" db="EMBL/GenBank/DDBJ databases">
        <title>Assessment of the enzymatic potential of alkaline-tolerant lipase obtained from Bacillus luteus H11 (technogenic soil) for the bioremediation of saline soils contaminated with petroleum substances.</title>
        <authorList>
            <person name="Kalwasinska A."/>
        </authorList>
    </citation>
    <scope>NUCLEOTIDE SEQUENCE [LARGE SCALE GENOMIC DNA]</scope>
    <source>
        <strain evidence="3 4">H11</strain>
    </source>
</reference>
<protein>
    <submittedName>
        <fullName evidence="3">MBL fold metallo-hydrolase</fullName>
    </submittedName>
</protein>
<accession>A0A969TSN9</accession>
<organism evidence="3 4">
    <name type="scientific">Alkalicoccus luteus</name>
    <dbReference type="NCBI Taxonomy" id="1237094"/>
    <lineage>
        <taxon>Bacteria</taxon>
        <taxon>Bacillati</taxon>
        <taxon>Bacillota</taxon>
        <taxon>Bacilli</taxon>
        <taxon>Bacillales</taxon>
        <taxon>Bacillaceae</taxon>
        <taxon>Alkalicoccus</taxon>
    </lineage>
</organism>
<comment type="caution">
    <text evidence="3">The sequence shown here is derived from an EMBL/GenBank/DDBJ whole genome shotgun (WGS) entry which is preliminary data.</text>
</comment>
<dbReference type="InterPro" id="IPR001279">
    <property type="entry name" value="Metallo-B-lactamas"/>
</dbReference>
<dbReference type="PANTHER" id="PTHR46018">
    <property type="entry name" value="ZINC PHOSPHODIESTERASE ELAC PROTEIN 1"/>
    <property type="match status" value="1"/>
</dbReference>
<sequence>MKITVVGRWGAFPEQGEATACYIVEHDGYCFLLDCGSGALSSLQTYIDRRQIAAVISTHHHFDHVADLGALVYSRVVDQALNDTDKTLAIHCPHESRLHYEQYEKTPAAEVISYQETGVIKLGGVTVTFQRTGHPVPCFAVRLEAEGKTIVFTADAVYDEKLGVFAYGADLLIAESSFYAGQDAKGFGHMTSEECGKLARNAKAGELWLTHLPHFGEVAELKKQAEKEFSGAVKLAEAGLTMQAE</sequence>
<evidence type="ECO:0000259" key="2">
    <source>
        <dbReference type="SMART" id="SM00849"/>
    </source>
</evidence>
<keyword evidence="4" id="KW-1185">Reference proteome</keyword>
<gene>
    <name evidence="3" type="ORF">HCN83_04150</name>
</gene>
<dbReference type="Gene3D" id="3.60.15.10">
    <property type="entry name" value="Ribonuclease Z/Hydroxyacylglutathione hydrolase-like"/>
    <property type="match status" value="1"/>
</dbReference>
<dbReference type="RefSeq" id="WP_168005065.1">
    <property type="nucleotide sequence ID" value="NZ_JAATHJ010000004.1"/>
</dbReference>
<dbReference type="CDD" id="cd07716">
    <property type="entry name" value="RNaseZ_short-form-like_MBL-fold"/>
    <property type="match status" value="1"/>
</dbReference>
<name>A0A969TSN9_9BACI</name>
<dbReference type="Pfam" id="PF00753">
    <property type="entry name" value="Lactamase_B"/>
    <property type="match status" value="1"/>
</dbReference>
<dbReference type="SMART" id="SM00849">
    <property type="entry name" value="Lactamase_B"/>
    <property type="match status" value="1"/>
</dbReference>
<dbReference type="AlphaFoldDB" id="A0A969TSN9"/>
<dbReference type="InterPro" id="IPR036866">
    <property type="entry name" value="RibonucZ/Hydroxyglut_hydro"/>
</dbReference>
<dbReference type="EMBL" id="JAATHJ010000004">
    <property type="protein sequence ID" value="NJP36773.1"/>
    <property type="molecule type" value="Genomic_DNA"/>
</dbReference>
<dbReference type="SUPFAM" id="SSF56281">
    <property type="entry name" value="Metallo-hydrolase/oxidoreductase"/>
    <property type="match status" value="1"/>
</dbReference>
<dbReference type="GO" id="GO:0042781">
    <property type="term" value="F:3'-tRNA processing endoribonuclease activity"/>
    <property type="evidence" value="ECO:0007669"/>
    <property type="project" value="TreeGrafter"/>
</dbReference>
<dbReference type="Proteomes" id="UP000752012">
    <property type="component" value="Unassembled WGS sequence"/>
</dbReference>
<evidence type="ECO:0000313" key="3">
    <source>
        <dbReference type="EMBL" id="NJP36773.1"/>
    </source>
</evidence>
<proteinExistence type="predicted"/>
<evidence type="ECO:0000256" key="1">
    <source>
        <dbReference type="ARBA" id="ARBA00022833"/>
    </source>
</evidence>
<evidence type="ECO:0000313" key="4">
    <source>
        <dbReference type="Proteomes" id="UP000752012"/>
    </source>
</evidence>
<dbReference type="PANTHER" id="PTHR46018:SF4">
    <property type="entry name" value="METALLO-HYDROLASE YHFI-RELATED"/>
    <property type="match status" value="1"/>
</dbReference>
<feature type="domain" description="Metallo-beta-lactamase" evidence="2">
    <location>
        <begin position="18"/>
        <end position="211"/>
    </location>
</feature>
<keyword evidence="1" id="KW-0862">Zinc</keyword>